<sequence length="51" mass="5593">MLPALLIRNLQTKATVTWPVPPGYKPHNAENYAEKPSTNNYPSLEKAGGTL</sequence>
<keyword evidence="3" id="KW-1185">Reference proteome</keyword>
<gene>
    <name evidence="2" type="ORF">SAMN05421739_1148</name>
</gene>
<dbReference type="Proteomes" id="UP000198724">
    <property type="component" value="Unassembled WGS sequence"/>
</dbReference>
<dbReference type="STRING" id="1436961.SAMN05421739_1148"/>
<organism evidence="2 3">
    <name type="scientific">Pontibacter chinhatensis</name>
    <dbReference type="NCBI Taxonomy" id="1436961"/>
    <lineage>
        <taxon>Bacteria</taxon>
        <taxon>Pseudomonadati</taxon>
        <taxon>Bacteroidota</taxon>
        <taxon>Cytophagia</taxon>
        <taxon>Cytophagales</taxon>
        <taxon>Hymenobacteraceae</taxon>
        <taxon>Pontibacter</taxon>
    </lineage>
</organism>
<proteinExistence type="predicted"/>
<evidence type="ECO:0000313" key="3">
    <source>
        <dbReference type="Proteomes" id="UP000198724"/>
    </source>
</evidence>
<dbReference type="AlphaFoldDB" id="A0A1I2ZHE9"/>
<evidence type="ECO:0000256" key="1">
    <source>
        <dbReference type="SAM" id="MobiDB-lite"/>
    </source>
</evidence>
<accession>A0A1I2ZHE9</accession>
<name>A0A1I2ZHE9_9BACT</name>
<protein>
    <submittedName>
        <fullName evidence="2">Uncharacterized protein</fullName>
    </submittedName>
</protein>
<evidence type="ECO:0000313" key="2">
    <source>
        <dbReference type="EMBL" id="SFH37160.1"/>
    </source>
</evidence>
<reference evidence="3" key="1">
    <citation type="submission" date="2016-10" db="EMBL/GenBank/DDBJ databases">
        <authorList>
            <person name="Varghese N."/>
            <person name="Submissions S."/>
        </authorList>
    </citation>
    <scope>NUCLEOTIDE SEQUENCE [LARGE SCALE GENOMIC DNA]</scope>
    <source>
        <strain evidence="3">LP51</strain>
    </source>
</reference>
<dbReference type="EMBL" id="FOOT01000014">
    <property type="protein sequence ID" value="SFH37160.1"/>
    <property type="molecule type" value="Genomic_DNA"/>
</dbReference>
<feature type="region of interest" description="Disordered" evidence="1">
    <location>
        <begin position="22"/>
        <end position="51"/>
    </location>
</feature>